<evidence type="ECO:0000256" key="8">
    <source>
        <dbReference type="ARBA" id="ARBA00022475"/>
    </source>
</evidence>
<evidence type="ECO:0000256" key="14">
    <source>
        <dbReference type="ARBA" id="ARBA00022692"/>
    </source>
</evidence>
<accession>A0A6S6UC04</accession>
<reference evidence="32" key="1">
    <citation type="submission" date="2020-01" db="EMBL/GenBank/DDBJ databases">
        <authorList>
            <person name="Meier V. D."/>
            <person name="Meier V D."/>
        </authorList>
    </citation>
    <scope>NUCLEOTIDE SEQUENCE</scope>
    <source>
        <strain evidence="32">HLG_WM_MAG_07</strain>
    </source>
</reference>
<feature type="domain" description="Glycosyl transferase family 51" evidence="30">
    <location>
        <begin position="64"/>
        <end position="237"/>
    </location>
</feature>
<dbReference type="GO" id="GO:0071555">
    <property type="term" value="P:cell wall organization"/>
    <property type="evidence" value="ECO:0007669"/>
    <property type="project" value="UniProtKB-KW"/>
</dbReference>
<feature type="domain" description="Penicillin-binding protein OB-like" evidence="31">
    <location>
        <begin position="326"/>
        <end position="436"/>
    </location>
</feature>
<dbReference type="PANTHER" id="PTHR32282">
    <property type="entry name" value="BINDING PROTEIN TRANSPEPTIDASE, PUTATIVE-RELATED"/>
    <property type="match status" value="1"/>
</dbReference>
<evidence type="ECO:0000256" key="12">
    <source>
        <dbReference type="ARBA" id="ARBA00022676"/>
    </source>
</evidence>
<dbReference type="InterPro" id="IPR036950">
    <property type="entry name" value="PBP_transglycosylase"/>
</dbReference>
<dbReference type="SUPFAM" id="SSF56601">
    <property type="entry name" value="beta-lactamase/transpeptidase-like"/>
    <property type="match status" value="1"/>
</dbReference>
<dbReference type="SUPFAM" id="SSF53955">
    <property type="entry name" value="Lysozyme-like"/>
    <property type="match status" value="1"/>
</dbReference>
<keyword evidence="15 32" id="KW-0378">Hydrolase</keyword>
<evidence type="ECO:0000256" key="15">
    <source>
        <dbReference type="ARBA" id="ARBA00022801"/>
    </source>
</evidence>
<keyword evidence="11" id="KW-0645">Protease</keyword>
<evidence type="ECO:0000256" key="4">
    <source>
        <dbReference type="ARBA" id="ARBA00007090"/>
    </source>
</evidence>
<evidence type="ECO:0000256" key="24">
    <source>
        <dbReference type="ARBA" id="ARBA00034000"/>
    </source>
</evidence>
<dbReference type="AlphaFoldDB" id="A0A6S6UC04"/>
<keyword evidence="21" id="KW-0046">Antibiotic resistance</keyword>
<dbReference type="GO" id="GO:0008955">
    <property type="term" value="F:peptidoglycan glycosyltransferase activity"/>
    <property type="evidence" value="ECO:0007669"/>
    <property type="project" value="UniProtKB-EC"/>
</dbReference>
<gene>
    <name evidence="32" type="ORF">HELGO_WM8031</name>
</gene>
<comment type="catalytic activity">
    <reaction evidence="26">
        <text>[GlcNAc-(1-&gt;4)-Mur2Ac(oyl-L-Ala-gamma-D-Glu-L-Lys-D-Ala-D-Ala)](n)-di-trans,octa-cis-undecaprenyl diphosphate + beta-D-GlcNAc-(1-&gt;4)-Mur2Ac(oyl-L-Ala-gamma-D-Glu-L-Lys-D-Ala-D-Ala)-di-trans,octa-cis-undecaprenyl diphosphate = [GlcNAc-(1-&gt;4)-Mur2Ac(oyl-L-Ala-gamma-D-Glu-L-Lys-D-Ala-D-Ala)](n+1)-di-trans,octa-cis-undecaprenyl diphosphate + di-trans,octa-cis-undecaprenyl diphosphate + H(+)</text>
        <dbReference type="Rhea" id="RHEA:23708"/>
        <dbReference type="Rhea" id="RHEA-COMP:9602"/>
        <dbReference type="Rhea" id="RHEA-COMP:9603"/>
        <dbReference type="ChEBI" id="CHEBI:15378"/>
        <dbReference type="ChEBI" id="CHEBI:58405"/>
        <dbReference type="ChEBI" id="CHEBI:60033"/>
        <dbReference type="ChEBI" id="CHEBI:78435"/>
        <dbReference type="EC" id="2.4.99.28"/>
    </reaction>
</comment>
<keyword evidence="19 28" id="KW-1133">Transmembrane helix</keyword>
<evidence type="ECO:0000256" key="18">
    <source>
        <dbReference type="ARBA" id="ARBA00022984"/>
    </source>
</evidence>
<dbReference type="InterPro" id="IPR050396">
    <property type="entry name" value="Glycosyltr_51/Transpeptidase"/>
</dbReference>
<evidence type="ECO:0000256" key="10">
    <source>
        <dbReference type="ARBA" id="ARBA00022645"/>
    </source>
</evidence>
<evidence type="ECO:0000256" key="28">
    <source>
        <dbReference type="SAM" id="Phobius"/>
    </source>
</evidence>
<dbReference type="GO" id="GO:0006508">
    <property type="term" value="P:proteolysis"/>
    <property type="evidence" value="ECO:0007669"/>
    <property type="project" value="UniProtKB-KW"/>
</dbReference>
<dbReference type="InterPro" id="IPR001264">
    <property type="entry name" value="Glyco_trans_51"/>
</dbReference>
<comment type="similarity">
    <text evidence="5">In the N-terminal section; belongs to the glycosyltransferase 51 family.</text>
</comment>
<comment type="function">
    <text evidence="1">Cell wall formation. Synthesis of cross-linked peptidoglycan from the lipid intermediates. The enzyme has a penicillin-insensitive transglycosylase N-terminal domain (formation of linear glycan strands) and a penicillin-sensitive transpeptidase C-terminal domain (cross-linking of the peptide subunits).</text>
</comment>
<feature type="domain" description="Penicillin-binding protein transpeptidase" evidence="29">
    <location>
        <begin position="438"/>
        <end position="689"/>
    </location>
</feature>
<keyword evidence="13 32" id="KW-0808">Transferase</keyword>
<evidence type="ECO:0000256" key="3">
    <source>
        <dbReference type="ARBA" id="ARBA00004752"/>
    </source>
</evidence>
<evidence type="ECO:0000256" key="20">
    <source>
        <dbReference type="ARBA" id="ARBA00023136"/>
    </source>
</evidence>
<dbReference type="PANTHER" id="PTHR32282:SF27">
    <property type="entry name" value="PENICILLIN-BINDING PROTEIN 1A"/>
    <property type="match status" value="1"/>
</dbReference>
<evidence type="ECO:0000256" key="17">
    <source>
        <dbReference type="ARBA" id="ARBA00022968"/>
    </source>
</evidence>
<organism evidence="32">
    <name type="scientific">uncultured Thiotrichaceae bacterium</name>
    <dbReference type="NCBI Taxonomy" id="298394"/>
    <lineage>
        <taxon>Bacteria</taxon>
        <taxon>Pseudomonadati</taxon>
        <taxon>Pseudomonadota</taxon>
        <taxon>Gammaproteobacteria</taxon>
        <taxon>Thiotrichales</taxon>
        <taxon>Thiotrichaceae</taxon>
        <taxon>environmental samples</taxon>
    </lineage>
</organism>
<dbReference type="NCBIfam" id="TIGR02074">
    <property type="entry name" value="PBP_1a_fam"/>
    <property type="match status" value="1"/>
</dbReference>
<dbReference type="EC" id="2.4.99.28" evidence="25"/>
<dbReference type="GO" id="GO:0009002">
    <property type="term" value="F:serine-type D-Ala-D-Ala carboxypeptidase activity"/>
    <property type="evidence" value="ECO:0007669"/>
    <property type="project" value="UniProtKB-EC"/>
</dbReference>
<proteinExistence type="inferred from homology"/>
<comment type="similarity">
    <text evidence="4">In the C-terminal section; belongs to the transpeptidase family.</text>
</comment>
<dbReference type="InterPro" id="IPR031376">
    <property type="entry name" value="PCB_OB"/>
</dbReference>
<dbReference type="InterPro" id="IPR012338">
    <property type="entry name" value="Beta-lactam/transpept-like"/>
</dbReference>
<evidence type="ECO:0000256" key="9">
    <source>
        <dbReference type="ARBA" id="ARBA00022519"/>
    </source>
</evidence>
<evidence type="ECO:0000256" key="16">
    <source>
        <dbReference type="ARBA" id="ARBA00022960"/>
    </source>
</evidence>
<dbReference type="Pfam" id="PF17092">
    <property type="entry name" value="PCB_OB"/>
    <property type="match status" value="1"/>
</dbReference>
<dbReference type="GO" id="GO:0005886">
    <property type="term" value="C:plasma membrane"/>
    <property type="evidence" value="ECO:0007669"/>
    <property type="project" value="UniProtKB-SubCell"/>
</dbReference>
<keyword evidence="23" id="KW-0961">Cell wall biogenesis/degradation</keyword>
<keyword evidence="12 32" id="KW-0328">Glycosyltransferase</keyword>
<evidence type="ECO:0000256" key="23">
    <source>
        <dbReference type="ARBA" id="ARBA00023316"/>
    </source>
</evidence>
<keyword evidence="8" id="KW-1003">Cell membrane</keyword>
<keyword evidence="9" id="KW-0997">Cell inner membrane</keyword>
<evidence type="ECO:0000256" key="26">
    <source>
        <dbReference type="ARBA" id="ARBA00049902"/>
    </source>
</evidence>
<evidence type="ECO:0000256" key="5">
    <source>
        <dbReference type="ARBA" id="ARBA00007739"/>
    </source>
</evidence>
<dbReference type="InterPro" id="IPR023346">
    <property type="entry name" value="Lysozyme-like_dom_sf"/>
</dbReference>
<dbReference type="GO" id="GO:0008360">
    <property type="term" value="P:regulation of cell shape"/>
    <property type="evidence" value="ECO:0007669"/>
    <property type="project" value="UniProtKB-KW"/>
</dbReference>
<evidence type="ECO:0000256" key="11">
    <source>
        <dbReference type="ARBA" id="ARBA00022670"/>
    </source>
</evidence>
<evidence type="ECO:0000256" key="21">
    <source>
        <dbReference type="ARBA" id="ARBA00023251"/>
    </source>
</evidence>
<evidence type="ECO:0000259" key="29">
    <source>
        <dbReference type="Pfam" id="PF00905"/>
    </source>
</evidence>
<evidence type="ECO:0000256" key="1">
    <source>
        <dbReference type="ARBA" id="ARBA00002624"/>
    </source>
</evidence>
<evidence type="ECO:0000256" key="22">
    <source>
        <dbReference type="ARBA" id="ARBA00023268"/>
    </source>
</evidence>
<keyword evidence="20 28" id="KW-0472">Membrane</keyword>
<feature type="transmembrane region" description="Helical" evidence="28">
    <location>
        <begin position="12"/>
        <end position="36"/>
    </location>
</feature>
<evidence type="ECO:0000256" key="19">
    <source>
        <dbReference type="ARBA" id="ARBA00022989"/>
    </source>
</evidence>
<dbReference type="Gene3D" id="3.40.710.10">
    <property type="entry name" value="DD-peptidase/beta-lactamase superfamily"/>
    <property type="match status" value="2"/>
</dbReference>
<protein>
    <recommendedName>
        <fullName evidence="7">Penicillin-binding protein 1A</fullName>
        <ecNumber evidence="25">2.4.99.28</ecNumber>
        <ecNumber evidence="6">3.4.16.4</ecNumber>
    </recommendedName>
</protein>
<dbReference type="Pfam" id="PF00905">
    <property type="entry name" value="Transpeptidase"/>
    <property type="match status" value="1"/>
</dbReference>
<dbReference type="GO" id="GO:0009252">
    <property type="term" value="P:peptidoglycan biosynthetic process"/>
    <property type="evidence" value="ECO:0007669"/>
    <property type="project" value="UniProtKB-UniPathway"/>
</dbReference>
<evidence type="ECO:0000256" key="6">
    <source>
        <dbReference type="ARBA" id="ARBA00012448"/>
    </source>
</evidence>
<evidence type="ECO:0000256" key="27">
    <source>
        <dbReference type="ARBA" id="ARBA00060592"/>
    </source>
</evidence>
<evidence type="ECO:0000256" key="25">
    <source>
        <dbReference type="ARBA" id="ARBA00044770"/>
    </source>
</evidence>
<keyword evidence="16" id="KW-0133">Cell shape</keyword>
<comment type="catalytic activity">
    <reaction evidence="24">
        <text>Preferential cleavage: (Ac)2-L-Lys-D-Ala-|-D-Ala. Also transpeptidation of peptidyl-alanyl moieties that are N-acyl substituents of D-alanine.</text>
        <dbReference type="EC" id="3.4.16.4"/>
    </reaction>
</comment>
<evidence type="ECO:0000256" key="13">
    <source>
        <dbReference type="ARBA" id="ARBA00022679"/>
    </source>
</evidence>
<name>A0A6S6UC04_9GAMM</name>
<keyword evidence="10" id="KW-0121">Carboxypeptidase</keyword>
<keyword evidence="22" id="KW-0511">Multifunctional enzyme</keyword>
<evidence type="ECO:0000256" key="2">
    <source>
        <dbReference type="ARBA" id="ARBA00004249"/>
    </source>
</evidence>
<evidence type="ECO:0000259" key="31">
    <source>
        <dbReference type="Pfam" id="PF17092"/>
    </source>
</evidence>
<evidence type="ECO:0000259" key="30">
    <source>
        <dbReference type="Pfam" id="PF00912"/>
    </source>
</evidence>
<dbReference type="GO" id="GO:0008658">
    <property type="term" value="F:penicillin binding"/>
    <property type="evidence" value="ECO:0007669"/>
    <property type="project" value="InterPro"/>
</dbReference>
<dbReference type="GO" id="GO:0030288">
    <property type="term" value="C:outer membrane-bounded periplasmic space"/>
    <property type="evidence" value="ECO:0007669"/>
    <property type="project" value="TreeGrafter"/>
</dbReference>
<dbReference type="EC" id="3.4.16.4" evidence="6"/>
<keyword evidence="17" id="KW-0735">Signal-anchor</keyword>
<dbReference type="EMBL" id="CACVAY010000127">
    <property type="protein sequence ID" value="CAA6825668.1"/>
    <property type="molecule type" value="Genomic_DNA"/>
</dbReference>
<comment type="subcellular location">
    <subcellularLocation>
        <location evidence="2">Cell inner membrane</location>
        <topology evidence="2">Single-pass type II membrane protein</topology>
    </subcellularLocation>
</comment>
<dbReference type="GO" id="GO:0046677">
    <property type="term" value="P:response to antibiotic"/>
    <property type="evidence" value="ECO:0007669"/>
    <property type="project" value="UniProtKB-KW"/>
</dbReference>
<dbReference type="UniPathway" id="UPA00219"/>
<dbReference type="FunFam" id="1.10.3810.10:FF:000003">
    <property type="entry name" value="Penicillin-binding protein 1a"/>
    <property type="match status" value="1"/>
</dbReference>
<comment type="pathway">
    <text evidence="3">Cell wall biogenesis; peptidoglycan biosynthesis.</text>
</comment>
<dbReference type="InterPro" id="IPR001460">
    <property type="entry name" value="PCN-bd_Tpept"/>
</dbReference>
<evidence type="ECO:0000256" key="7">
    <source>
        <dbReference type="ARBA" id="ARBA00018638"/>
    </source>
</evidence>
<evidence type="ECO:0000313" key="32">
    <source>
        <dbReference type="EMBL" id="CAA6825668.1"/>
    </source>
</evidence>
<keyword evidence="14 28" id="KW-0812">Transmembrane</keyword>
<sequence length="857" mass="96372">MTWLRWIKNFIGWVFGPLFIIMTLGIITVVGVWAHYSADLPSEEELRANIALQLPLRVFSKDRKLIAEFGQYRRRPVKKEDIPERLKNAFISIEDSRFYEHKGIDFYGVARAVVSVLKSRSVSQGASTITMQVARNFFLTRKKTIDRKLKEVFLAQRLEQIFTKDEILELYLNKIFLGNRSYGIGSAAEVYYGKKVDDLSLAQMAMIAGLPKAPSAYNPIINPERAKKRRDYILQRMAELGFTTKLQSEIAIKEPLTAKVHARAKTETEAPYVAEMVRQEVIKRFGEELVYRTGMNVYTTIDDNEQAHAIKTLRTHLKKYDRRHGYRGPEDHLDLAEYADITLLQKKLSSYKELGGLIPAVVLDVSKEKAILLTSTRAQVEMTLEDVAWARSYINENRRGKKPKDVSALFKIGDVIRLSKGEEEDAKWEFTPLPEISGALVSINPENGALLSVVGGFDFNQTKFNRATQAKRQPGSSFKPFVYSAALAKNYSPASVVNDAPLNIPGSKWNPQNYSNKFYGPTRLRKGLKKSRNLVSIQLLREIGLEYAMQYVNKFGFTESQVPRDLTMALGTGSVTPVQLAGAYSTFANGGFKVDPYFISHITDNEGDVIFRHLPLAACEESCDESIVRPAERIMKPYVRYEISSMLRSVAVSGTAAKTRVLGRKDIGGKTGTTNDQKDAWFAGFTPKKVAIVWMGFDQIKPMGKRETATGLALPTWIDFMKVALKDVPEEIIKPVKGMVTVNIDGMTGFRADRQSLEIVSETLLREQVPDYVPRDFLYSGGVSDENRDGLPDILIRVNNPVSPTIALVDDRMVEEAILASGEHQQGMNMQGGQPSAPATRIIVIDNERFEIPEQLF</sequence>
<dbReference type="Pfam" id="PF00912">
    <property type="entry name" value="Transgly"/>
    <property type="match status" value="1"/>
</dbReference>
<keyword evidence="18" id="KW-0573">Peptidoglycan synthesis</keyword>
<comment type="pathway">
    <text evidence="27">Glycan biosynthesis.</text>
</comment>
<dbReference type="Gene3D" id="1.10.3810.10">
    <property type="entry name" value="Biosynthetic peptidoglycan transglycosylase-like"/>
    <property type="match status" value="1"/>
</dbReference>